<dbReference type="STRING" id="735517.SAMN05444272_4149"/>
<comment type="similarity">
    <text evidence="1">Belongs to the ABC transporter superfamily.</text>
</comment>
<keyword evidence="3" id="KW-0547">Nucleotide-binding</keyword>
<dbReference type="GO" id="GO:0005524">
    <property type="term" value="F:ATP binding"/>
    <property type="evidence" value="ECO:0007669"/>
    <property type="project" value="UniProtKB-KW"/>
</dbReference>
<dbReference type="InterPro" id="IPR015860">
    <property type="entry name" value="ABC_transpr_TagH-like"/>
</dbReference>
<dbReference type="Proteomes" id="UP000186002">
    <property type="component" value="Unassembled WGS sequence"/>
</dbReference>
<evidence type="ECO:0000256" key="1">
    <source>
        <dbReference type="ARBA" id="ARBA00005417"/>
    </source>
</evidence>
<reference evidence="6 7" key="1">
    <citation type="submission" date="2016-11" db="EMBL/GenBank/DDBJ databases">
        <authorList>
            <person name="Jaros S."/>
            <person name="Januszkiewicz K."/>
            <person name="Wedrychowicz H."/>
        </authorList>
    </citation>
    <scope>NUCLEOTIDE SEQUENCE [LARGE SCALE GENOMIC DNA]</scope>
    <source>
        <strain evidence="6 7">DSM 22153</strain>
    </source>
</reference>
<dbReference type="InterPro" id="IPR050683">
    <property type="entry name" value="Bact_Polysacc_Export_ATP-bd"/>
</dbReference>
<evidence type="ECO:0000256" key="3">
    <source>
        <dbReference type="ARBA" id="ARBA00022741"/>
    </source>
</evidence>
<dbReference type="EMBL" id="FRBW01000006">
    <property type="protein sequence ID" value="SHN12269.1"/>
    <property type="molecule type" value="Genomic_DNA"/>
</dbReference>
<dbReference type="OrthoDB" id="9778870at2"/>
<evidence type="ECO:0000313" key="7">
    <source>
        <dbReference type="Proteomes" id="UP000186002"/>
    </source>
</evidence>
<sequence>MIVMENVVKYYKTAGRRRYILRKQSMNFSGGRSYGLLGVNGAGKSTTMRMLAGAELPNSGRIRRSVRVSWPLGFASGFNPMLSGKENLKFVARAYGEDFRRVLRFVTEFAEIGSYINEPLRTYSSGMSSRFAFGLSMAIEFDCYLVDEVTAVGDANFQKRCREAFQARKATADVIMISHNMNTIKEYCDMAIVLIDGHMVKFDNVEDAIATYMRLNR</sequence>
<gene>
    <name evidence="6" type="ORF">SAMN05444272_4149</name>
</gene>
<dbReference type="AlphaFoldDB" id="A0A1M7P6G4"/>
<dbReference type="InterPro" id="IPR003593">
    <property type="entry name" value="AAA+_ATPase"/>
</dbReference>
<dbReference type="Pfam" id="PF00005">
    <property type="entry name" value="ABC_tran"/>
    <property type="match status" value="1"/>
</dbReference>
<dbReference type="InterPro" id="IPR017871">
    <property type="entry name" value="ABC_transporter-like_CS"/>
</dbReference>
<evidence type="ECO:0000313" key="6">
    <source>
        <dbReference type="EMBL" id="SHN12269.1"/>
    </source>
</evidence>
<evidence type="ECO:0000256" key="2">
    <source>
        <dbReference type="ARBA" id="ARBA00022448"/>
    </source>
</evidence>
<dbReference type="SMART" id="SM00382">
    <property type="entry name" value="AAA"/>
    <property type="match status" value="1"/>
</dbReference>
<dbReference type="SUPFAM" id="SSF52540">
    <property type="entry name" value="P-loop containing nucleoside triphosphate hydrolases"/>
    <property type="match status" value="1"/>
</dbReference>
<dbReference type="RefSeq" id="WP_073015286.1">
    <property type="nucleotide sequence ID" value="NZ_FRBW01000006.1"/>
</dbReference>
<protein>
    <submittedName>
        <fullName evidence="6">Capsular polysaccharide transport system ATP-binding protein</fullName>
    </submittedName>
</protein>
<evidence type="ECO:0000259" key="5">
    <source>
        <dbReference type="PROSITE" id="PS50893"/>
    </source>
</evidence>
<evidence type="ECO:0000256" key="4">
    <source>
        <dbReference type="ARBA" id="ARBA00022840"/>
    </source>
</evidence>
<dbReference type="GO" id="GO:0016020">
    <property type="term" value="C:membrane"/>
    <property type="evidence" value="ECO:0007669"/>
    <property type="project" value="InterPro"/>
</dbReference>
<dbReference type="InterPro" id="IPR003439">
    <property type="entry name" value="ABC_transporter-like_ATP-bd"/>
</dbReference>
<dbReference type="PANTHER" id="PTHR46743">
    <property type="entry name" value="TEICHOIC ACIDS EXPORT ATP-BINDING PROTEIN TAGH"/>
    <property type="match status" value="1"/>
</dbReference>
<dbReference type="GO" id="GO:0016887">
    <property type="term" value="F:ATP hydrolysis activity"/>
    <property type="evidence" value="ECO:0007669"/>
    <property type="project" value="InterPro"/>
</dbReference>
<dbReference type="GO" id="GO:0140359">
    <property type="term" value="F:ABC-type transporter activity"/>
    <property type="evidence" value="ECO:0007669"/>
    <property type="project" value="InterPro"/>
</dbReference>
<dbReference type="InterPro" id="IPR027417">
    <property type="entry name" value="P-loop_NTPase"/>
</dbReference>
<keyword evidence="4 6" id="KW-0067">ATP-binding</keyword>
<feature type="domain" description="ABC transporter" evidence="5">
    <location>
        <begin position="2"/>
        <end position="217"/>
    </location>
</feature>
<organism evidence="6 7">
    <name type="scientific">Roseibium suaedae</name>
    <dbReference type="NCBI Taxonomy" id="735517"/>
    <lineage>
        <taxon>Bacteria</taxon>
        <taxon>Pseudomonadati</taxon>
        <taxon>Pseudomonadota</taxon>
        <taxon>Alphaproteobacteria</taxon>
        <taxon>Hyphomicrobiales</taxon>
        <taxon>Stappiaceae</taxon>
        <taxon>Roseibium</taxon>
    </lineage>
</organism>
<dbReference type="PROSITE" id="PS50893">
    <property type="entry name" value="ABC_TRANSPORTER_2"/>
    <property type="match status" value="1"/>
</dbReference>
<dbReference type="CDD" id="cd03220">
    <property type="entry name" value="ABC_KpsT_Wzt"/>
    <property type="match status" value="1"/>
</dbReference>
<accession>A0A1M7P6G4</accession>
<keyword evidence="7" id="KW-1185">Reference proteome</keyword>
<dbReference type="PROSITE" id="PS00211">
    <property type="entry name" value="ABC_TRANSPORTER_1"/>
    <property type="match status" value="1"/>
</dbReference>
<dbReference type="PANTHER" id="PTHR46743:SF2">
    <property type="entry name" value="TEICHOIC ACIDS EXPORT ATP-BINDING PROTEIN TAGH"/>
    <property type="match status" value="1"/>
</dbReference>
<name>A0A1M7P6G4_9HYPH</name>
<dbReference type="Gene3D" id="3.40.50.300">
    <property type="entry name" value="P-loop containing nucleotide triphosphate hydrolases"/>
    <property type="match status" value="1"/>
</dbReference>
<proteinExistence type="inferred from homology"/>
<keyword evidence="2" id="KW-0813">Transport</keyword>